<feature type="transmembrane region" description="Helical" evidence="6">
    <location>
        <begin position="57"/>
        <end position="80"/>
    </location>
</feature>
<dbReference type="SUPFAM" id="SSF103473">
    <property type="entry name" value="MFS general substrate transporter"/>
    <property type="match status" value="2"/>
</dbReference>
<dbReference type="InterPro" id="IPR004752">
    <property type="entry name" value="AmpG_permease/AT-1"/>
</dbReference>
<feature type="transmembrane region" description="Helical" evidence="6">
    <location>
        <begin position="123"/>
        <end position="145"/>
    </location>
</feature>
<feature type="transmembrane region" description="Helical" evidence="6">
    <location>
        <begin position="157"/>
        <end position="180"/>
    </location>
</feature>
<keyword evidence="4 6" id="KW-1133">Transmembrane helix</keyword>
<evidence type="ECO:0000256" key="1">
    <source>
        <dbReference type="ARBA" id="ARBA00004141"/>
    </source>
</evidence>
<evidence type="ECO:0000256" key="6">
    <source>
        <dbReference type="SAM" id="Phobius"/>
    </source>
</evidence>
<evidence type="ECO:0000256" key="4">
    <source>
        <dbReference type="ARBA" id="ARBA00022989"/>
    </source>
</evidence>
<keyword evidence="5 6" id="KW-0472">Membrane</keyword>
<dbReference type="RefSeq" id="WP_249097455.1">
    <property type="nucleotide sequence ID" value="NZ_JAMBAQ010000001.1"/>
</dbReference>
<keyword evidence="2" id="KW-0813">Transport</keyword>
<keyword evidence="3 6" id="KW-0812">Transmembrane</keyword>
<protein>
    <submittedName>
        <fullName evidence="7">AmpG family muropeptide MFS transporter</fullName>
    </submittedName>
</protein>
<reference evidence="7 8" key="1">
    <citation type="submission" date="2024-11" db="EMBL/GenBank/DDBJ databases">
        <title>First Report of Moraxella oculi in Brazil in an Infectious Bovine Keratoconjunctivitis Outbreak.</title>
        <authorList>
            <person name="Carvalho C.V."/>
            <person name="Domingues R."/>
            <person name="Coutinho C."/>
            <person name="Honorio N.T.B.S."/>
            <person name="Faza D.R.L.R."/>
            <person name="Carvalho W.A."/>
            <person name="Machado A.B.F."/>
            <person name="Martins M.F."/>
            <person name="Gaspar E.B."/>
        </authorList>
    </citation>
    <scope>NUCLEOTIDE SEQUENCE [LARGE SCALE GENOMIC DNA]</scope>
    <source>
        <strain evidence="7 8">2117LE</strain>
    </source>
</reference>
<feature type="transmembrane region" description="Helical" evidence="6">
    <location>
        <begin position="372"/>
        <end position="391"/>
    </location>
</feature>
<feature type="transmembrane region" description="Helical" evidence="6">
    <location>
        <begin position="507"/>
        <end position="534"/>
    </location>
</feature>
<feature type="transmembrane region" description="Helical" evidence="6">
    <location>
        <begin position="481"/>
        <end position="501"/>
    </location>
</feature>
<dbReference type="InterPro" id="IPR024371">
    <property type="entry name" value="AcetylCoA_trans_1-like"/>
</dbReference>
<evidence type="ECO:0000313" key="7">
    <source>
        <dbReference type="EMBL" id="MFL1731618.1"/>
    </source>
</evidence>
<feature type="transmembrane region" description="Helical" evidence="6">
    <location>
        <begin position="416"/>
        <end position="437"/>
    </location>
</feature>
<dbReference type="NCBIfam" id="TIGR00901">
    <property type="entry name" value="2A0125"/>
    <property type="match status" value="1"/>
</dbReference>
<feature type="transmembrane region" description="Helical" evidence="6">
    <location>
        <begin position="541"/>
        <end position="561"/>
    </location>
</feature>
<dbReference type="PANTHER" id="PTHR12778:SF10">
    <property type="entry name" value="MAJOR FACILITATOR SUPERFAMILY DOMAIN-CONTAINING PROTEIN 3"/>
    <property type="match status" value="1"/>
</dbReference>
<feature type="transmembrane region" description="Helical" evidence="6">
    <location>
        <begin position="21"/>
        <end position="45"/>
    </location>
</feature>
<dbReference type="EMBL" id="JBJJXE010000001">
    <property type="protein sequence ID" value="MFL1731618.1"/>
    <property type="molecule type" value="Genomic_DNA"/>
</dbReference>
<keyword evidence="8" id="KW-1185">Reference proteome</keyword>
<comment type="subcellular location">
    <subcellularLocation>
        <location evidence="1">Membrane</location>
        <topology evidence="1">Multi-pass membrane protein</topology>
    </subcellularLocation>
</comment>
<dbReference type="Pfam" id="PF13000">
    <property type="entry name" value="Acatn"/>
    <property type="match status" value="1"/>
</dbReference>
<dbReference type="Proteomes" id="UP001624684">
    <property type="component" value="Unassembled WGS sequence"/>
</dbReference>
<feature type="transmembrane region" description="Helical" evidence="6">
    <location>
        <begin position="239"/>
        <end position="257"/>
    </location>
</feature>
<dbReference type="InterPro" id="IPR036259">
    <property type="entry name" value="MFS_trans_sf"/>
</dbReference>
<feature type="transmembrane region" description="Helical" evidence="6">
    <location>
        <begin position="277"/>
        <end position="302"/>
    </location>
</feature>
<comment type="caution">
    <text evidence="7">The sequence shown here is derived from an EMBL/GenBank/DDBJ whole genome shotgun (WGS) entry which is preliminary data.</text>
</comment>
<organism evidence="7 8">
    <name type="scientific">Moraxella oculi</name>
    <dbReference type="NCBI Taxonomy" id="2940516"/>
    <lineage>
        <taxon>Bacteria</taxon>
        <taxon>Pseudomonadati</taxon>
        <taxon>Pseudomonadota</taxon>
        <taxon>Gammaproteobacteria</taxon>
        <taxon>Moraxellales</taxon>
        <taxon>Moraxellaceae</taxon>
        <taxon>Moraxella</taxon>
    </lineage>
</organism>
<feature type="transmembrane region" description="Helical" evidence="6">
    <location>
        <begin position="457"/>
        <end position="474"/>
    </location>
</feature>
<gene>
    <name evidence="7" type="ORF">ACJHVH_01185</name>
</gene>
<evidence type="ECO:0000256" key="5">
    <source>
        <dbReference type="ARBA" id="ARBA00023136"/>
    </source>
</evidence>
<feature type="transmembrane region" description="Helical" evidence="6">
    <location>
        <begin position="200"/>
        <end position="218"/>
    </location>
</feature>
<sequence>MANITHPSSWSKDTYFSKNTLVMLMLGFSAGLPYFLVFSTLSIWLREAQIDKSTITMFTWAGLAYSFKFLWAPLVDSLSIPFFKEYLGKRRSWLLFMQCCIILAIVLMAFTSPNASQISSLEMMALFTVLLAFSSASQDIVIDAYRIEIVPKSMQTTFSALYVFGYRLGLIISGAGALYLATYFGSSETLYQYGAWKNTYLVMALVMGVGVLTTLVATEPNSEILTPKKQSFNDKIMGIYAALALIPMAAYGIWYLLHQISERILQMQDSPFVITQTVANIAMTYGMVMLVPAPLFLIFLLVNQPKIKQNVVMKHEDLQAIRQEGRDNLRLMLVFLLSVLAFIFAFRFIGGVLIGDAKHTNLVGFLLESGRFIGSALVATLVAALLVRLGLIKKQVAMRNWVEPILDFFKTYGKKAVLILMLIGVYRISDIVAGNIANIFYQDLGFTKVQIADASKLVGLTMSILGGFLGGFIAQKMRIIVAMMVGAVLAAATNLLFVLLFNHPTTGMLYMAVIADNLASGMASAVFVAFLSVLTSIRFTAVQYALFSSLMTLSPKILGGYSGSIVEATNYPTFFIITFLLGLPVLFLVYLVGKHIDLGDGRFVVKN</sequence>
<evidence type="ECO:0000256" key="2">
    <source>
        <dbReference type="ARBA" id="ARBA00022448"/>
    </source>
</evidence>
<proteinExistence type="predicted"/>
<dbReference type="PANTHER" id="PTHR12778">
    <property type="entry name" value="SOLUTE CARRIER FAMILY 33 ACETYL-COA TRANSPORTER -RELATED"/>
    <property type="match status" value="1"/>
</dbReference>
<dbReference type="Gene3D" id="1.20.1250.20">
    <property type="entry name" value="MFS general substrate transporter like domains"/>
    <property type="match status" value="2"/>
</dbReference>
<accession>A0ABW8U4T3</accession>
<evidence type="ECO:0000256" key="3">
    <source>
        <dbReference type="ARBA" id="ARBA00022692"/>
    </source>
</evidence>
<feature type="transmembrane region" description="Helical" evidence="6">
    <location>
        <begin position="331"/>
        <end position="352"/>
    </location>
</feature>
<evidence type="ECO:0000313" key="8">
    <source>
        <dbReference type="Proteomes" id="UP001624684"/>
    </source>
</evidence>
<feature type="transmembrane region" description="Helical" evidence="6">
    <location>
        <begin position="573"/>
        <end position="593"/>
    </location>
</feature>
<name>A0ABW8U4T3_9GAMM</name>
<feature type="transmembrane region" description="Helical" evidence="6">
    <location>
        <begin position="92"/>
        <end position="111"/>
    </location>
</feature>